<evidence type="ECO:0000313" key="1">
    <source>
        <dbReference type="EMBL" id="CDW91196.1"/>
    </source>
</evidence>
<sequence length="167" mass="18995">MKNDNNLNDIDLTDQELTTFLENKSYEQNPIVQENAKTFLSYQGYDKLYGLDVSEPLEERKYDHEQISSEMMNSLSPNTSPGIGQTFISVNHGIARTLDNLDAQLEDHSEVKNILIEVANQSLIEAIASNTTEMSHNDSRNDLLQINPKQRLIICFSAYLNNQNDNI</sequence>
<dbReference type="InParanoid" id="A0A078BAD8"/>
<reference evidence="1 2" key="1">
    <citation type="submission" date="2014-06" db="EMBL/GenBank/DDBJ databases">
        <authorList>
            <person name="Swart Estienne"/>
        </authorList>
    </citation>
    <scope>NUCLEOTIDE SEQUENCE [LARGE SCALE GENOMIC DNA]</scope>
    <source>
        <strain evidence="1 2">130c</strain>
    </source>
</reference>
<organism evidence="1 2">
    <name type="scientific">Stylonychia lemnae</name>
    <name type="common">Ciliate</name>
    <dbReference type="NCBI Taxonomy" id="5949"/>
    <lineage>
        <taxon>Eukaryota</taxon>
        <taxon>Sar</taxon>
        <taxon>Alveolata</taxon>
        <taxon>Ciliophora</taxon>
        <taxon>Intramacronucleata</taxon>
        <taxon>Spirotrichea</taxon>
        <taxon>Stichotrichia</taxon>
        <taxon>Sporadotrichida</taxon>
        <taxon>Oxytrichidae</taxon>
        <taxon>Stylonychinae</taxon>
        <taxon>Stylonychia</taxon>
    </lineage>
</organism>
<evidence type="ECO:0000313" key="2">
    <source>
        <dbReference type="Proteomes" id="UP000039865"/>
    </source>
</evidence>
<keyword evidence="2" id="KW-1185">Reference proteome</keyword>
<proteinExistence type="predicted"/>
<gene>
    <name evidence="1" type="primary">Contig8066.g8604</name>
    <name evidence="1" type="ORF">STYLEM_20349</name>
</gene>
<accession>A0A078BAD8</accession>
<dbReference type="Proteomes" id="UP000039865">
    <property type="component" value="Unassembled WGS sequence"/>
</dbReference>
<dbReference type="AlphaFoldDB" id="A0A078BAD8"/>
<dbReference type="EMBL" id="CCKQ01019180">
    <property type="protein sequence ID" value="CDW91196.1"/>
    <property type="molecule type" value="Genomic_DNA"/>
</dbReference>
<protein>
    <submittedName>
        <fullName evidence="1">Uncharacterized protein</fullName>
    </submittedName>
</protein>
<name>A0A078BAD8_STYLE</name>